<feature type="domain" description="ABC transporter" evidence="9">
    <location>
        <begin position="5"/>
        <end position="235"/>
    </location>
</feature>
<dbReference type="InterPro" id="IPR003439">
    <property type="entry name" value="ABC_transporter-like_ATP-bd"/>
</dbReference>
<evidence type="ECO:0000256" key="3">
    <source>
        <dbReference type="ARBA" id="ARBA00022475"/>
    </source>
</evidence>
<dbReference type="PROSITE" id="PS00211">
    <property type="entry name" value="ABC_TRANSPORTER_1"/>
    <property type="match status" value="1"/>
</dbReference>
<dbReference type="InterPro" id="IPR005894">
    <property type="entry name" value="DrrA"/>
</dbReference>
<proteinExistence type="inferred from homology"/>
<dbReference type="PANTHER" id="PTHR42711:SF19">
    <property type="entry name" value="DOXORUBICIN RESISTANCE ATP-BINDING PROTEIN DRRA"/>
    <property type="match status" value="1"/>
</dbReference>
<dbReference type="GO" id="GO:1900753">
    <property type="term" value="P:doxorubicin transport"/>
    <property type="evidence" value="ECO:0007669"/>
    <property type="project" value="InterPro"/>
</dbReference>
<accession>A0A387BKB3</accession>
<keyword evidence="3" id="KW-1003">Cell membrane</keyword>
<keyword evidence="5 10" id="KW-0067">ATP-binding</keyword>
<evidence type="ECO:0000313" key="11">
    <source>
        <dbReference type="Proteomes" id="UP000269374"/>
    </source>
</evidence>
<dbReference type="Proteomes" id="UP000269374">
    <property type="component" value="Chromosome"/>
</dbReference>
<dbReference type="RefSeq" id="WP_120772847.1">
    <property type="nucleotide sequence ID" value="NZ_CP032627.1"/>
</dbReference>
<evidence type="ECO:0000259" key="9">
    <source>
        <dbReference type="PROSITE" id="PS50893"/>
    </source>
</evidence>
<evidence type="ECO:0000256" key="2">
    <source>
        <dbReference type="ARBA" id="ARBA00022448"/>
    </source>
</evidence>
<dbReference type="NCBIfam" id="TIGR01188">
    <property type="entry name" value="drrA"/>
    <property type="match status" value="1"/>
</dbReference>
<dbReference type="Gene3D" id="3.40.50.300">
    <property type="entry name" value="P-loop containing nucleotide triphosphate hydrolases"/>
    <property type="match status" value="1"/>
</dbReference>
<evidence type="ECO:0000313" key="10">
    <source>
        <dbReference type="EMBL" id="AYG01476.1"/>
    </source>
</evidence>
<evidence type="ECO:0000256" key="6">
    <source>
        <dbReference type="ARBA" id="ARBA00022967"/>
    </source>
</evidence>
<reference evidence="10 11" key="1">
    <citation type="submission" date="2018-09" db="EMBL/GenBank/DDBJ databases">
        <title>Genome sequencing of strain 1JSPR-7.</title>
        <authorList>
            <person name="Heo J."/>
            <person name="Kim S.-J."/>
            <person name="Kwon S.-W."/>
        </authorList>
    </citation>
    <scope>NUCLEOTIDE SEQUENCE [LARGE SCALE GENOMIC DNA]</scope>
    <source>
        <strain evidence="10 11">1JSPR-7</strain>
    </source>
</reference>
<gene>
    <name evidence="10" type="ORF">D7I46_10605</name>
</gene>
<dbReference type="GO" id="GO:0016887">
    <property type="term" value="F:ATP hydrolysis activity"/>
    <property type="evidence" value="ECO:0007669"/>
    <property type="project" value="InterPro"/>
</dbReference>
<dbReference type="InterPro" id="IPR017871">
    <property type="entry name" value="ABC_transporter-like_CS"/>
</dbReference>
<dbReference type="InterPro" id="IPR003593">
    <property type="entry name" value="AAA+_ATPase"/>
</dbReference>
<keyword evidence="2" id="KW-0813">Transport</keyword>
<evidence type="ECO:0000256" key="5">
    <source>
        <dbReference type="ARBA" id="ARBA00022840"/>
    </source>
</evidence>
<dbReference type="SUPFAM" id="SSF52540">
    <property type="entry name" value="P-loop containing nucleoside triphosphate hydrolases"/>
    <property type="match status" value="1"/>
</dbReference>
<dbReference type="AlphaFoldDB" id="A0A387BKB3"/>
<dbReference type="InterPro" id="IPR027417">
    <property type="entry name" value="P-loop_NTPase"/>
</dbReference>
<keyword evidence="11" id="KW-1185">Reference proteome</keyword>
<keyword evidence="4" id="KW-0547">Nucleotide-binding</keyword>
<dbReference type="PROSITE" id="PS50893">
    <property type="entry name" value="ABC_TRANSPORTER_2"/>
    <property type="match status" value="1"/>
</dbReference>
<dbReference type="SMART" id="SM00382">
    <property type="entry name" value="AAA"/>
    <property type="match status" value="1"/>
</dbReference>
<comment type="similarity">
    <text evidence="8">Belongs to the ABC transporter superfamily. Drug exporter-1 (DrugE1) (TC 3.A.1.105) family.</text>
</comment>
<dbReference type="Pfam" id="PF00005">
    <property type="entry name" value="ABC_tran"/>
    <property type="match status" value="1"/>
</dbReference>
<comment type="subcellular location">
    <subcellularLocation>
        <location evidence="1">Cell membrane</location>
        <topology evidence="1">Peripheral membrane protein</topology>
        <orientation evidence="1">Cytoplasmic side</orientation>
    </subcellularLocation>
</comment>
<organism evidence="10 11">
    <name type="scientific">Lactococcus allomyrinae</name>
    <dbReference type="NCBI Taxonomy" id="2419773"/>
    <lineage>
        <taxon>Bacteria</taxon>
        <taxon>Bacillati</taxon>
        <taxon>Bacillota</taxon>
        <taxon>Bacilli</taxon>
        <taxon>Lactobacillales</taxon>
        <taxon>Streptococcaceae</taxon>
        <taxon>Lactococcus</taxon>
    </lineage>
</organism>
<sequence>MTIAIQTQNIRKDFKGKTAVKGISLTVNEGEIFAILGPNGAGKSTLLRMLSTLTSISSGSAHIFGHNVATNSASVRQIIGLTGQDATVDENLTAFENLTIFGRLNGLNKRTAKARGIELLEQFSLSSAAHKQLKTFSGGMKRRLDLAVSLIARPKLVFLDEPTTGLDPRTRGEMWTTIRELVANGSTLLLTTQYLEEADQLADKIAIIDRGKLIAEGTPNELKETLAPTLFELSLEDSKDIPDAQSLITSKFGLEANMLPEQNTLSLPMKNTSAMTDLLTSFDEAHIRLASFSVRKPTLDEVFLEVTGN</sequence>
<keyword evidence="7" id="KW-0472">Membrane</keyword>
<dbReference type="GO" id="GO:0005886">
    <property type="term" value="C:plasma membrane"/>
    <property type="evidence" value="ECO:0007669"/>
    <property type="project" value="UniProtKB-SubCell"/>
</dbReference>
<evidence type="ECO:0000256" key="1">
    <source>
        <dbReference type="ARBA" id="ARBA00004413"/>
    </source>
</evidence>
<dbReference type="OrthoDB" id="9804819at2"/>
<protein>
    <submittedName>
        <fullName evidence="10">ATP-binding cassette domain-containing protein</fullName>
    </submittedName>
</protein>
<dbReference type="GO" id="GO:0005524">
    <property type="term" value="F:ATP binding"/>
    <property type="evidence" value="ECO:0007669"/>
    <property type="project" value="UniProtKB-KW"/>
</dbReference>
<dbReference type="FunFam" id="3.40.50.300:FF:000589">
    <property type="entry name" value="ABC transporter, ATP-binding subunit"/>
    <property type="match status" value="1"/>
</dbReference>
<dbReference type="GO" id="GO:0043215">
    <property type="term" value="P:daunorubicin transport"/>
    <property type="evidence" value="ECO:0007669"/>
    <property type="project" value="InterPro"/>
</dbReference>
<keyword evidence="6" id="KW-1278">Translocase</keyword>
<dbReference type="Pfam" id="PF13732">
    <property type="entry name" value="DrrA1-3_C"/>
    <property type="match status" value="1"/>
</dbReference>
<dbReference type="PANTHER" id="PTHR42711">
    <property type="entry name" value="ABC TRANSPORTER ATP-BINDING PROTEIN"/>
    <property type="match status" value="1"/>
</dbReference>
<evidence type="ECO:0000256" key="4">
    <source>
        <dbReference type="ARBA" id="ARBA00022741"/>
    </source>
</evidence>
<dbReference type="KEGG" id="lact:D7I46_10605"/>
<evidence type="ECO:0000256" key="7">
    <source>
        <dbReference type="ARBA" id="ARBA00023136"/>
    </source>
</evidence>
<dbReference type="EMBL" id="CP032627">
    <property type="protein sequence ID" value="AYG01476.1"/>
    <property type="molecule type" value="Genomic_DNA"/>
</dbReference>
<dbReference type="InterPro" id="IPR025302">
    <property type="entry name" value="DrrA1/2-like_C"/>
</dbReference>
<dbReference type="InterPro" id="IPR050763">
    <property type="entry name" value="ABC_transporter_ATP-binding"/>
</dbReference>
<evidence type="ECO:0000256" key="8">
    <source>
        <dbReference type="ARBA" id="ARBA00049985"/>
    </source>
</evidence>
<name>A0A387BKB3_9LACT</name>